<evidence type="ECO:0000313" key="1">
    <source>
        <dbReference type="EMBL" id="CAE8684809.1"/>
    </source>
</evidence>
<organism evidence="1 2">
    <name type="scientific">Polarella glacialis</name>
    <name type="common">Dinoflagellate</name>
    <dbReference type="NCBI Taxonomy" id="89957"/>
    <lineage>
        <taxon>Eukaryota</taxon>
        <taxon>Sar</taxon>
        <taxon>Alveolata</taxon>
        <taxon>Dinophyceae</taxon>
        <taxon>Suessiales</taxon>
        <taxon>Suessiaceae</taxon>
        <taxon>Polarella</taxon>
    </lineage>
</organism>
<sequence length="85" mass="9116">EPEQNDLPTLDEAFAEAVFDAKKSLSAGTDPGLLAERALATSLQAAGCVLRSSLRIMADKVLQELTMASEQALHKSFLGDQLNEK</sequence>
<name>A0A813JTN1_POLGL</name>
<reference evidence="1" key="1">
    <citation type="submission" date="2021-02" db="EMBL/GenBank/DDBJ databases">
        <authorList>
            <person name="Dougan E. K."/>
            <person name="Rhodes N."/>
            <person name="Thang M."/>
            <person name="Chan C."/>
        </authorList>
    </citation>
    <scope>NUCLEOTIDE SEQUENCE</scope>
</reference>
<feature type="non-terminal residue" evidence="1">
    <location>
        <position position="85"/>
    </location>
</feature>
<dbReference type="Proteomes" id="UP000626109">
    <property type="component" value="Unassembled WGS sequence"/>
</dbReference>
<comment type="caution">
    <text evidence="1">The sequence shown here is derived from an EMBL/GenBank/DDBJ whole genome shotgun (WGS) entry which is preliminary data.</text>
</comment>
<evidence type="ECO:0000313" key="2">
    <source>
        <dbReference type="Proteomes" id="UP000626109"/>
    </source>
</evidence>
<protein>
    <submittedName>
        <fullName evidence="1">Uncharacterized protein</fullName>
    </submittedName>
</protein>
<dbReference type="AlphaFoldDB" id="A0A813JTN1"/>
<feature type="non-terminal residue" evidence="1">
    <location>
        <position position="1"/>
    </location>
</feature>
<gene>
    <name evidence="1" type="ORF">PGLA2088_LOCUS24134</name>
</gene>
<proteinExistence type="predicted"/>
<accession>A0A813JTN1</accession>
<dbReference type="EMBL" id="CAJNNW010026366">
    <property type="protein sequence ID" value="CAE8684809.1"/>
    <property type="molecule type" value="Genomic_DNA"/>
</dbReference>